<dbReference type="AlphaFoldDB" id="A0A0S3F2F0"/>
<dbReference type="OrthoDB" id="7605601at2"/>
<evidence type="ECO:0000313" key="1">
    <source>
        <dbReference type="EMBL" id="ALR21889.1"/>
    </source>
</evidence>
<dbReference type="RefSeq" id="WP_062067226.1">
    <property type="nucleotide sequence ID" value="NZ_CP013264.1"/>
</dbReference>
<protein>
    <submittedName>
        <fullName evidence="1">Uncharacterized protein</fullName>
    </submittedName>
</protein>
<reference evidence="1 2" key="1">
    <citation type="submission" date="2015-11" db="EMBL/GenBank/DDBJ databases">
        <title>A Two-component Flavoprotein Monooxygenase System MeaXY Responsible for para-Hydroxylation of 2-Methyl-6-ethylaniline and 2,6-Diethylaniline in Sphingobium baderi DE-13.</title>
        <authorList>
            <person name="Cheng M."/>
            <person name="Meng Q."/>
            <person name="Yang Y."/>
            <person name="Chu C."/>
            <person name="Yan X."/>
            <person name="He J."/>
            <person name="Li S."/>
        </authorList>
    </citation>
    <scope>NUCLEOTIDE SEQUENCE [LARGE SCALE GENOMIC DNA]</scope>
    <source>
        <strain evidence="1 2">DE-13</strain>
    </source>
</reference>
<organism evidence="1 2">
    <name type="scientific">Sphingobium baderi</name>
    <dbReference type="NCBI Taxonomy" id="1332080"/>
    <lineage>
        <taxon>Bacteria</taxon>
        <taxon>Pseudomonadati</taxon>
        <taxon>Pseudomonadota</taxon>
        <taxon>Alphaproteobacteria</taxon>
        <taxon>Sphingomonadales</taxon>
        <taxon>Sphingomonadaceae</taxon>
        <taxon>Sphingobium</taxon>
    </lineage>
</organism>
<dbReference type="KEGG" id="sbd:ATN00_17925"/>
<gene>
    <name evidence="1" type="ORF">ATN00_17925</name>
</gene>
<evidence type="ECO:0000313" key="2">
    <source>
        <dbReference type="Proteomes" id="UP000056968"/>
    </source>
</evidence>
<accession>A0A0S3F2F0</accession>
<dbReference type="EMBL" id="CP013264">
    <property type="protein sequence ID" value="ALR21889.1"/>
    <property type="molecule type" value="Genomic_DNA"/>
</dbReference>
<sequence>MITIIQADEVHTVRGNTEWSNLSTTQKTAALAKADDYITAHYLPFKADVEADNQRLVIATALLALEIQTNPVALKADPAIKSEEIESDGDSIKTTYQDADKAPYTDPYPLVTALLAPLRVAASTGASISFGRMVL</sequence>
<dbReference type="STRING" id="1332080.ATN00_17925"/>
<name>A0A0S3F2F0_9SPHN</name>
<dbReference type="Proteomes" id="UP000056968">
    <property type="component" value="Chromosome"/>
</dbReference>
<proteinExistence type="predicted"/>
<keyword evidence="2" id="KW-1185">Reference proteome</keyword>